<name>A0A445MAV8_ENSVE</name>
<dbReference type="Proteomes" id="UP000290560">
    <property type="component" value="Unassembled WGS sequence"/>
</dbReference>
<evidence type="ECO:0000313" key="1">
    <source>
        <dbReference type="EMBL" id="RZR71344.1"/>
    </source>
</evidence>
<dbReference type="EMBL" id="KV875519">
    <property type="protein sequence ID" value="RZR71344.1"/>
    <property type="molecule type" value="Genomic_DNA"/>
</dbReference>
<accession>A0A445MAV8</accession>
<reference evidence="1" key="1">
    <citation type="journal article" date="2018" name="Data Brief">
        <title>Genome sequence data from 17 accessions of Ensete ventricosum, a staple food crop for millions in Ethiopia.</title>
        <authorList>
            <person name="Yemataw Z."/>
            <person name="Muzemil S."/>
            <person name="Ambachew D."/>
            <person name="Tripathi L."/>
            <person name="Tesfaye K."/>
            <person name="Chala A."/>
            <person name="Farbos A."/>
            <person name="O'Neill P."/>
            <person name="Moore K."/>
            <person name="Grant M."/>
            <person name="Studholme D.J."/>
        </authorList>
    </citation>
    <scope>NUCLEOTIDE SEQUENCE [LARGE SCALE GENOMIC DNA]</scope>
    <source>
        <tissue evidence="1">Leaf</tissue>
    </source>
</reference>
<organism evidence="1">
    <name type="scientific">Ensete ventricosum</name>
    <name type="common">Abyssinian banana</name>
    <name type="synonym">Musa ensete</name>
    <dbReference type="NCBI Taxonomy" id="4639"/>
    <lineage>
        <taxon>Eukaryota</taxon>
        <taxon>Viridiplantae</taxon>
        <taxon>Streptophyta</taxon>
        <taxon>Embryophyta</taxon>
        <taxon>Tracheophyta</taxon>
        <taxon>Spermatophyta</taxon>
        <taxon>Magnoliopsida</taxon>
        <taxon>Liliopsida</taxon>
        <taxon>Zingiberales</taxon>
        <taxon>Musaceae</taxon>
        <taxon>Ensete</taxon>
    </lineage>
</organism>
<gene>
    <name evidence="1" type="ORF">BHM03_00004718</name>
</gene>
<protein>
    <submittedName>
        <fullName evidence="1">Uncharacterized protein</fullName>
    </submittedName>
</protein>
<proteinExistence type="predicted"/>
<dbReference type="AlphaFoldDB" id="A0A445MAV8"/>
<sequence length="117" mass="13279">MDASGRRRGTPICKSLLYHDLLLPFLEILDLGIASSRLRLEVHIFAWISRLQKLGLQYDPQFYKAQRNREITFLRLEFYGGGAGDEGRLDLSQKLSSALAFVKGKFLPCMGCRMVAL</sequence>